<dbReference type="InterPro" id="IPR019199">
    <property type="entry name" value="Virulence_VapD/CRISPR_Cas2"/>
</dbReference>
<accession>A0AAW9R2V8</accession>
<dbReference type="InterPro" id="IPR021127">
    <property type="entry name" value="CRISPR_associated_Cas2"/>
</dbReference>
<proteinExistence type="inferred from homology"/>
<comment type="caution">
    <text evidence="10">The sequence shown here is derived from an EMBL/GenBank/DDBJ whole genome shotgun (WGS) entry which is preliminary data.</text>
</comment>
<evidence type="ECO:0000256" key="9">
    <source>
        <dbReference type="HAMAP-Rule" id="MF_01471"/>
    </source>
</evidence>
<keyword evidence="11" id="KW-1185">Reference proteome</keyword>
<dbReference type="NCBIfam" id="TIGR01573">
    <property type="entry name" value="cas2"/>
    <property type="match status" value="1"/>
</dbReference>
<organism evidence="10 11">
    <name type="scientific">Denitratimonas tolerans</name>
    <dbReference type="NCBI Taxonomy" id="1338420"/>
    <lineage>
        <taxon>Bacteria</taxon>
        <taxon>Pseudomonadati</taxon>
        <taxon>Pseudomonadota</taxon>
        <taxon>Gammaproteobacteria</taxon>
        <taxon>Lysobacterales</taxon>
        <taxon>Lysobacteraceae</taxon>
        <taxon>Denitratimonas</taxon>
    </lineage>
</organism>
<dbReference type="GO" id="GO:0046872">
    <property type="term" value="F:metal ion binding"/>
    <property type="evidence" value="ECO:0007669"/>
    <property type="project" value="UniProtKB-UniRule"/>
</dbReference>
<name>A0AAW9R2V8_9GAMM</name>
<evidence type="ECO:0000256" key="8">
    <source>
        <dbReference type="ARBA" id="ARBA00023118"/>
    </source>
</evidence>
<dbReference type="Proteomes" id="UP001364472">
    <property type="component" value="Unassembled WGS sequence"/>
</dbReference>
<dbReference type="EMBL" id="JBBDHC010000011">
    <property type="protein sequence ID" value="MEJ1249728.1"/>
    <property type="molecule type" value="Genomic_DNA"/>
</dbReference>
<dbReference type="SUPFAM" id="SSF143430">
    <property type="entry name" value="TTP0101/SSO1404-like"/>
    <property type="match status" value="1"/>
</dbReference>
<comment type="function">
    <text evidence="9">CRISPR (clustered regularly interspaced short palindromic repeat), is an adaptive immune system that provides protection against mobile genetic elements (viruses, transposable elements and conjugative plasmids). CRISPR clusters contain sequences complementary to antecedent mobile elements and target invading nucleic acids. CRISPR clusters are transcribed and processed into CRISPR RNA (crRNA). Functions as a ssRNA-specific endoribonuclease. Involved in the integration of spacer DNA into the CRISPR cassette.</text>
</comment>
<sequence length="110" mass="12872">MSQDTRRFMRLMVFFDLPTVTKADKRAYVVFRRFLLQDGYDMLQWSVYARIVNGMDDITKHQKRLSANLPRKGSVRCMKVSEKQYAGMEILVGTQSVQEESIGSRQLLLF</sequence>
<dbReference type="Pfam" id="PF09827">
    <property type="entry name" value="CRISPR_Cas2"/>
    <property type="match status" value="1"/>
</dbReference>
<keyword evidence="8 9" id="KW-0051">Antiviral defense</keyword>
<dbReference type="HAMAP" id="MF_01471">
    <property type="entry name" value="Cas2"/>
    <property type="match status" value="1"/>
</dbReference>
<comment type="similarity">
    <text evidence="2 9">Belongs to the CRISPR-associated endoribonuclease Cas2 protein family.</text>
</comment>
<evidence type="ECO:0000256" key="4">
    <source>
        <dbReference type="ARBA" id="ARBA00022723"/>
    </source>
</evidence>
<dbReference type="GO" id="GO:0043571">
    <property type="term" value="P:maintenance of CRISPR repeat elements"/>
    <property type="evidence" value="ECO:0007669"/>
    <property type="project" value="UniProtKB-UniRule"/>
</dbReference>
<evidence type="ECO:0000256" key="2">
    <source>
        <dbReference type="ARBA" id="ARBA00009959"/>
    </source>
</evidence>
<dbReference type="GO" id="GO:0016787">
    <property type="term" value="F:hydrolase activity"/>
    <property type="evidence" value="ECO:0007669"/>
    <property type="project" value="UniProtKB-KW"/>
</dbReference>
<evidence type="ECO:0000256" key="5">
    <source>
        <dbReference type="ARBA" id="ARBA00022759"/>
    </source>
</evidence>
<reference evidence="10 11" key="1">
    <citation type="journal article" date="2016" name="Antonie Van Leeuwenhoek">
        <title>Denitratimonas tolerans gen. nov., sp. nov., a denitrifying bacterium isolated from a bioreactor for tannery wastewater treatment.</title>
        <authorList>
            <person name="Han S.I."/>
            <person name="Kim J.O."/>
            <person name="Lee Y.R."/>
            <person name="Ekpeghere K.I."/>
            <person name="Koh S.C."/>
            <person name="Whang K.S."/>
        </authorList>
    </citation>
    <scope>NUCLEOTIDE SEQUENCE [LARGE SCALE GENOMIC DNA]</scope>
    <source>
        <strain evidence="10 11">KACC 17565</strain>
    </source>
</reference>
<evidence type="ECO:0000256" key="7">
    <source>
        <dbReference type="ARBA" id="ARBA00022842"/>
    </source>
</evidence>
<evidence type="ECO:0000256" key="3">
    <source>
        <dbReference type="ARBA" id="ARBA00022722"/>
    </source>
</evidence>
<evidence type="ECO:0000313" key="10">
    <source>
        <dbReference type="EMBL" id="MEJ1249728.1"/>
    </source>
</evidence>
<comment type="cofactor">
    <cofactor evidence="1 9">
        <name>Mg(2+)</name>
        <dbReference type="ChEBI" id="CHEBI:18420"/>
    </cofactor>
</comment>
<dbReference type="AlphaFoldDB" id="A0AAW9R2V8"/>
<dbReference type="GO" id="GO:0051607">
    <property type="term" value="P:defense response to virus"/>
    <property type="evidence" value="ECO:0007669"/>
    <property type="project" value="UniProtKB-UniRule"/>
</dbReference>
<comment type="subunit">
    <text evidence="9">Homodimer, forms a heterotetramer with a Cas1 homodimer.</text>
</comment>
<gene>
    <name evidence="9 10" type="primary">cas2</name>
    <name evidence="10" type="ORF">WB794_08605</name>
</gene>
<evidence type="ECO:0000256" key="6">
    <source>
        <dbReference type="ARBA" id="ARBA00022801"/>
    </source>
</evidence>
<dbReference type="RefSeq" id="WP_337335447.1">
    <property type="nucleotide sequence ID" value="NZ_JBBDHC010000011.1"/>
</dbReference>
<keyword evidence="4 9" id="KW-0479">Metal-binding</keyword>
<evidence type="ECO:0000313" key="11">
    <source>
        <dbReference type="Proteomes" id="UP001364472"/>
    </source>
</evidence>
<feature type="binding site" evidence="9">
    <location>
        <position position="16"/>
    </location>
    <ligand>
        <name>Mg(2+)</name>
        <dbReference type="ChEBI" id="CHEBI:18420"/>
        <note>catalytic</note>
    </ligand>
</feature>
<dbReference type="GO" id="GO:0004521">
    <property type="term" value="F:RNA endonuclease activity"/>
    <property type="evidence" value="ECO:0007669"/>
    <property type="project" value="InterPro"/>
</dbReference>
<keyword evidence="7 9" id="KW-0460">Magnesium</keyword>
<keyword evidence="5 9" id="KW-0255">Endonuclease</keyword>
<evidence type="ECO:0000256" key="1">
    <source>
        <dbReference type="ARBA" id="ARBA00001946"/>
    </source>
</evidence>
<keyword evidence="6 9" id="KW-0378">Hydrolase</keyword>
<dbReference type="EC" id="3.1.-.-" evidence="9"/>
<keyword evidence="3 9" id="KW-0540">Nuclease</keyword>
<protein>
    <recommendedName>
        <fullName evidence="9">CRISPR-associated endoribonuclease Cas2</fullName>
        <ecNumber evidence="9">3.1.-.-</ecNumber>
    </recommendedName>
</protein>